<evidence type="ECO:0000313" key="1">
    <source>
        <dbReference type="EMBL" id="TGE39564.1"/>
    </source>
</evidence>
<protein>
    <submittedName>
        <fullName evidence="1">GNAT family N-acetyltransferase</fullName>
    </submittedName>
</protein>
<dbReference type="Proteomes" id="UP000298460">
    <property type="component" value="Unassembled WGS sequence"/>
</dbReference>
<reference evidence="1 2" key="1">
    <citation type="submission" date="2019-03" db="EMBL/GenBank/DDBJ databases">
        <title>Draft Genome Sequence of Desulfosporosinus fructosivorans Strain 63.6F, Isolated from Marine Sediment in the Baltic Sea.</title>
        <authorList>
            <person name="Hausmann B."/>
            <person name="Vandieken V."/>
            <person name="Pjevac P."/>
            <person name="Schreck K."/>
            <person name="Herbold C.W."/>
            <person name="Loy A."/>
        </authorList>
    </citation>
    <scope>NUCLEOTIDE SEQUENCE [LARGE SCALE GENOMIC DNA]</scope>
    <source>
        <strain evidence="1 2">63.6F</strain>
    </source>
</reference>
<dbReference type="OrthoDB" id="5570877at2"/>
<organism evidence="1 2">
    <name type="scientific">Desulfosporosinus fructosivorans</name>
    <dbReference type="NCBI Taxonomy" id="2018669"/>
    <lineage>
        <taxon>Bacteria</taxon>
        <taxon>Bacillati</taxon>
        <taxon>Bacillota</taxon>
        <taxon>Clostridia</taxon>
        <taxon>Eubacteriales</taxon>
        <taxon>Desulfitobacteriaceae</taxon>
        <taxon>Desulfosporosinus</taxon>
    </lineage>
</organism>
<keyword evidence="1" id="KW-0808">Transferase</keyword>
<gene>
    <name evidence="1" type="ORF">E4K67_00690</name>
</gene>
<dbReference type="Gene3D" id="3.40.630.30">
    <property type="match status" value="1"/>
</dbReference>
<dbReference type="GO" id="GO:0016740">
    <property type="term" value="F:transferase activity"/>
    <property type="evidence" value="ECO:0007669"/>
    <property type="project" value="UniProtKB-KW"/>
</dbReference>
<dbReference type="SUPFAM" id="SSF55729">
    <property type="entry name" value="Acyl-CoA N-acyltransferases (Nat)"/>
    <property type="match status" value="1"/>
</dbReference>
<dbReference type="AlphaFoldDB" id="A0A4Z0RAV0"/>
<name>A0A4Z0RAV0_9FIRM</name>
<dbReference type="EMBL" id="SPQQ01000001">
    <property type="protein sequence ID" value="TGE39564.1"/>
    <property type="molecule type" value="Genomic_DNA"/>
</dbReference>
<proteinExistence type="predicted"/>
<keyword evidence="2" id="KW-1185">Reference proteome</keyword>
<comment type="caution">
    <text evidence="1">The sequence shown here is derived from an EMBL/GenBank/DDBJ whole genome shotgun (WGS) entry which is preliminary data.</text>
</comment>
<dbReference type="RefSeq" id="WP_135544504.1">
    <property type="nucleotide sequence ID" value="NZ_SPQQ01000001.1"/>
</dbReference>
<dbReference type="InterPro" id="IPR016181">
    <property type="entry name" value="Acyl_CoA_acyltransferase"/>
</dbReference>
<sequence>MWKAVKYRPEDLVETSEMTREYYGESWVSDPGFLKWQYEDNPAGPAVIQLARDLDTNRLAGQNVVIPMRFKTDNRPMNGTLCLNILTREAFCGQGIFTGLAEPVYQDCVEQGLEFCYAFPNPNSYPGFIRKLGFTDLGSVPLLLRPLNPKALVQKKLGSLLAPLVLPFHLLFSVKDPSNDRYEIYPLSALNLSELNAFWTKIQHKYPIMGIRDADYLRWRYFDIPLRDYQLYGVRQKNSSDLLGYIVGRCTEVDAMASGMIVDFLIDPSHPAAGSLLVNRLLRFFVDNKMDLAGSLMMPHTEEARILKANRFFTCPKALEPQPFRLVYRRFNPPLADKNAKMSVKVNEKEENNDDSFLQLSHWFLTMGDYDVI</sequence>
<evidence type="ECO:0000313" key="2">
    <source>
        <dbReference type="Proteomes" id="UP000298460"/>
    </source>
</evidence>
<accession>A0A4Z0RAV0</accession>